<dbReference type="Proteomes" id="UP000246901">
    <property type="component" value="Segment"/>
</dbReference>
<dbReference type="RefSeq" id="YP_009801027.1">
    <property type="nucleotide sequence ID" value="NC_047962.1"/>
</dbReference>
<organism evidence="2 3">
    <name type="scientific">Xanthomonas phage Carpasina</name>
    <dbReference type="NCBI Taxonomy" id="2163636"/>
    <lineage>
        <taxon>Viruses</taxon>
        <taxon>Duplodnaviria</taxon>
        <taxon>Heunggongvirae</taxon>
        <taxon>Uroviricota</taxon>
        <taxon>Caudoviricetes</taxon>
        <taxon>Lindbergviridae</taxon>
        <taxon>Carpasinavirus</taxon>
        <taxon>Carpasinavirus carpasina</taxon>
    </lineage>
</organism>
<accession>A0A2S1GSW9</accession>
<feature type="compositionally biased region" description="Basic and acidic residues" evidence="1">
    <location>
        <begin position="13"/>
        <end position="32"/>
    </location>
</feature>
<feature type="region of interest" description="Disordered" evidence="1">
    <location>
        <begin position="1"/>
        <end position="227"/>
    </location>
</feature>
<dbReference type="EMBL" id="MH059633">
    <property type="protein sequence ID" value="AWD92446.1"/>
    <property type="molecule type" value="Genomic_DNA"/>
</dbReference>
<proteinExistence type="predicted"/>
<dbReference type="GeneID" id="54991534"/>
<dbReference type="KEGG" id="vg:54991534"/>
<protein>
    <submittedName>
        <fullName evidence="2">Uncharacterized protein</fullName>
    </submittedName>
</protein>
<feature type="compositionally biased region" description="Basic and acidic residues" evidence="1">
    <location>
        <begin position="42"/>
        <end position="212"/>
    </location>
</feature>
<evidence type="ECO:0000256" key="1">
    <source>
        <dbReference type="SAM" id="MobiDB-lite"/>
    </source>
</evidence>
<name>A0A2S1GSW9_9CAUD</name>
<keyword evidence="3" id="KW-1185">Reference proteome</keyword>
<reference evidence="2 3" key="1">
    <citation type="submission" date="2018-03" db="EMBL/GenBank/DDBJ databases">
        <title>Phage therapy in agriculture - a green tech approach to combat plant pathogenic bacteria.</title>
        <authorList>
            <person name="Carstens A.B."/>
            <person name="Djurhuus A.M."/>
            <person name="Hansen L.H."/>
        </authorList>
    </citation>
    <scope>NUCLEOTIDE SEQUENCE [LARGE SCALE GENOMIC DNA]</scope>
</reference>
<evidence type="ECO:0000313" key="3">
    <source>
        <dbReference type="Proteomes" id="UP000246901"/>
    </source>
</evidence>
<sequence length="311" mass="34780">MNTPNPNAKPKKEKQGDQTKPKADPTKGDKPVETVSLSQAQEDAKLIEAQEKEEAKLKAQQEREAKAQQKKEEREEAMRLKAAEREEANKKKAEEREAAQKIKDEERLVKAKEKAEKQEAERAIQNAKKAEEREAAAAERAKQREADKIEKDKARELAKEEAKKLAEAAKEQKKAEREAATEQRKADRKAEAEARKAALEARRAETHNEGARRPKATHVKLTAGGLSNPQSLSIRGRLLAYMKEQFQVGEEVEIEALGKSAEHLLYGVKVRSLLNKLDEAGHVDFVTRTPPALVLEENPADEPVNEAAEQG</sequence>
<evidence type="ECO:0000313" key="2">
    <source>
        <dbReference type="EMBL" id="AWD92446.1"/>
    </source>
</evidence>